<dbReference type="PANTHER" id="PTHR33540">
    <property type="entry name" value="TRNA THREONYLCARBAMOYLADENOSINE BIOSYNTHESIS PROTEIN TSAE"/>
    <property type="match status" value="1"/>
</dbReference>
<evidence type="ECO:0000256" key="10">
    <source>
        <dbReference type="ARBA" id="ARBA00032441"/>
    </source>
</evidence>
<keyword evidence="4" id="KW-0963">Cytoplasm</keyword>
<evidence type="ECO:0000256" key="8">
    <source>
        <dbReference type="ARBA" id="ARBA00022840"/>
    </source>
</evidence>
<comment type="similarity">
    <text evidence="2">Belongs to the TsaE family.</text>
</comment>
<dbReference type="InterPro" id="IPR027417">
    <property type="entry name" value="P-loop_NTPase"/>
</dbReference>
<dbReference type="Pfam" id="PF02367">
    <property type="entry name" value="TsaE"/>
    <property type="match status" value="1"/>
</dbReference>
<evidence type="ECO:0000256" key="6">
    <source>
        <dbReference type="ARBA" id="ARBA00022723"/>
    </source>
</evidence>
<keyword evidence="6" id="KW-0479">Metal-binding</keyword>
<keyword evidence="8" id="KW-0067">ATP-binding</keyword>
<gene>
    <name evidence="11" type="primary">tsaE</name>
    <name evidence="11" type="ORF">KM029_11130</name>
</gene>
<dbReference type="SUPFAM" id="SSF52540">
    <property type="entry name" value="P-loop containing nucleoside triphosphate hydrolases"/>
    <property type="match status" value="1"/>
</dbReference>
<evidence type="ECO:0000256" key="1">
    <source>
        <dbReference type="ARBA" id="ARBA00004496"/>
    </source>
</evidence>
<evidence type="ECO:0000256" key="7">
    <source>
        <dbReference type="ARBA" id="ARBA00022741"/>
    </source>
</evidence>
<keyword evidence="12" id="KW-1185">Reference proteome</keyword>
<evidence type="ECO:0000256" key="4">
    <source>
        <dbReference type="ARBA" id="ARBA00022490"/>
    </source>
</evidence>
<dbReference type="Gene3D" id="3.40.50.300">
    <property type="entry name" value="P-loop containing nucleotide triphosphate hydrolases"/>
    <property type="match status" value="1"/>
</dbReference>
<keyword evidence="5" id="KW-0819">tRNA processing</keyword>
<reference evidence="11 12" key="1">
    <citation type="submission" date="2021-05" db="EMBL/GenBank/DDBJ databases">
        <title>Comparative genomic studies on the polysaccharide-degrading batcterial strains of the Flammeovirga genus.</title>
        <authorList>
            <person name="Zewei F."/>
            <person name="Zheng Z."/>
            <person name="Yu L."/>
            <person name="Ruyue G."/>
            <person name="Yanhong M."/>
            <person name="Yuanyuan C."/>
            <person name="Jingyan G."/>
            <person name="Wenjun H."/>
        </authorList>
    </citation>
    <scope>NUCLEOTIDE SEQUENCE [LARGE SCALE GENOMIC DNA]</scope>
    <source>
        <strain evidence="11 12">YS10</strain>
    </source>
</reference>
<keyword evidence="9" id="KW-0460">Magnesium</keyword>
<organism evidence="11 12">
    <name type="scientific">Flammeovirga kamogawensis</name>
    <dbReference type="NCBI Taxonomy" id="373891"/>
    <lineage>
        <taxon>Bacteria</taxon>
        <taxon>Pseudomonadati</taxon>
        <taxon>Bacteroidota</taxon>
        <taxon>Cytophagia</taxon>
        <taxon>Cytophagales</taxon>
        <taxon>Flammeovirgaceae</taxon>
        <taxon>Flammeovirga</taxon>
    </lineage>
</organism>
<evidence type="ECO:0000256" key="9">
    <source>
        <dbReference type="ARBA" id="ARBA00022842"/>
    </source>
</evidence>
<name>A0ABX8GR00_9BACT</name>
<proteinExistence type="inferred from homology"/>
<dbReference type="Proteomes" id="UP000682802">
    <property type="component" value="Chromosome 1"/>
</dbReference>
<dbReference type="NCBIfam" id="TIGR00150">
    <property type="entry name" value="T6A_YjeE"/>
    <property type="match status" value="1"/>
</dbReference>
<sequence length="145" mass="16454">MSSKELIIKTNAIEDLGPAAQKVIDFTKGGPTVWLFHGEMGAGKTTFIKEICAALGVIDHVNSPTFALVNEYMTDTADTIYHFDMYRIKDDTEAYDIGFEEYLYSNNLCLIEWPSMVDRLLPNECVDIDIKTLDENSREITVRYV</sequence>
<accession>A0ABX8GR00</accession>
<dbReference type="InterPro" id="IPR003442">
    <property type="entry name" value="T6A_TsaE"/>
</dbReference>
<dbReference type="EMBL" id="CP076128">
    <property type="protein sequence ID" value="QWG05921.1"/>
    <property type="molecule type" value="Genomic_DNA"/>
</dbReference>
<evidence type="ECO:0000256" key="3">
    <source>
        <dbReference type="ARBA" id="ARBA00019010"/>
    </source>
</evidence>
<evidence type="ECO:0000256" key="5">
    <source>
        <dbReference type="ARBA" id="ARBA00022694"/>
    </source>
</evidence>
<keyword evidence="7" id="KW-0547">Nucleotide-binding</keyword>
<evidence type="ECO:0000256" key="2">
    <source>
        <dbReference type="ARBA" id="ARBA00007599"/>
    </source>
</evidence>
<evidence type="ECO:0000313" key="12">
    <source>
        <dbReference type="Proteomes" id="UP000682802"/>
    </source>
</evidence>
<dbReference type="PANTHER" id="PTHR33540:SF2">
    <property type="entry name" value="TRNA THREONYLCARBAMOYLADENOSINE BIOSYNTHESIS PROTEIN TSAE"/>
    <property type="match status" value="1"/>
</dbReference>
<dbReference type="RefSeq" id="WP_144073350.1">
    <property type="nucleotide sequence ID" value="NZ_CP076128.1"/>
</dbReference>
<comment type="subcellular location">
    <subcellularLocation>
        <location evidence="1">Cytoplasm</location>
    </subcellularLocation>
</comment>
<evidence type="ECO:0000313" key="11">
    <source>
        <dbReference type="EMBL" id="QWG05921.1"/>
    </source>
</evidence>
<protein>
    <recommendedName>
        <fullName evidence="3">tRNA threonylcarbamoyladenosine biosynthesis protein TsaE</fullName>
    </recommendedName>
    <alternativeName>
        <fullName evidence="10">t(6)A37 threonylcarbamoyladenosine biosynthesis protein TsaE</fullName>
    </alternativeName>
</protein>